<dbReference type="CDD" id="cd22948">
    <property type="entry name" value="Coatomer_WDAD_alpha"/>
    <property type="match status" value="1"/>
</dbReference>
<evidence type="ECO:0000256" key="6">
    <source>
        <dbReference type="ARBA" id="ARBA00022892"/>
    </source>
</evidence>
<dbReference type="InterPro" id="IPR001680">
    <property type="entry name" value="WD40_rpt"/>
</dbReference>
<keyword evidence="9 10" id="KW-0472">Membrane</keyword>
<evidence type="ECO:0000256" key="8">
    <source>
        <dbReference type="ARBA" id="ARBA00023034"/>
    </source>
</evidence>
<dbReference type="GO" id="GO:0006891">
    <property type="term" value="P:intra-Golgi vesicle-mediated transport"/>
    <property type="evidence" value="ECO:0007669"/>
    <property type="project" value="TreeGrafter"/>
</dbReference>
<dbReference type="FunFam" id="2.130.10.10:FF:000010">
    <property type="entry name" value="Coatomer subunit alpha"/>
    <property type="match status" value="1"/>
</dbReference>
<evidence type="ECO:0000256" key="4">
    <source>
        <dbReference type="ARBA" id="ARBA00022574"/>
    </source>
</evidence>
<evidence type="ECO:0000256" key="1">
    <source>
        <dbReference type="ARBA" id="ARBA00004255"/>
    </source>
</evidence>
<feature type="repeat" description="WD" evidence="11">
    <location>
        <begin position="7"/>
        <end position="48"/>
    </location>
</feature>
<dbReference type="PROSITE" id="PS00678">
    <property type="entry name" value="WD_REPEATS_1"/>
    <property type="match status" value="1"/>
</dbReference>
<feature type="domain" description="COPA/B TPR" evidence="14">
    <location>
        <begin position="611"/>
        <end position="772"/>
    </location>
</feature>
<dbReference type="OrthoDB" id="10261470at2759"/>
<dbReference type="GO" id="GO:0005198">
    <property type="term" value="F:structural molecule activity"/>
    <property type="evidence" value="ECO:0007669"/>
    <property type="project" value="InterPro"/>
</dbReference>
<feature type="repeat" description="WD" evidence="11">
    <location>
        <begin position="250"/>
        <end position="291"/>
    </location>
</feature>
<dbReference type="InterPro" id="IPR056176">
    <property type="entry name" value="TPR_COPA_B"/>
</dbReference>
<dbReference type="Pfam" id="PF23953">
    <property type="entry name" value="TPR_COPA_B"/>
    <property type="match status" value="1"/>
</dbReference>
<evidence type="ECO:0000256" key="3">
    <source>
        <dbReference type="ARBA" id="ARBA00022490"/>
    </source>
</evidence>
<dbReference type="PANTHER" id="PTHR19876:SF1">
    <property type="entry name" value="COATOMER SUBUNIT ALPHA"/>
    <property type="match status" value="1"/>
</dbReference>
<evidence type="ECO:0000256" key="7">
    <source>
        <dbReference type="ARBA" id="ARBA00022927"/>
    </source>
</evidence>
<dbReference type="InterPro" id="IPR020472">
    <property type="entry name" value="WD40_PAC1"/>
</dbReference>
<dbReference type="InterPro" id="IPR016391">
    <property type="entry name" value="Coatomer_asu"/>
</dbReference>
<keyword evidence="3 10" id="KW-0963">Cytoplasm</keyword>
<evidence type="ECO:0000313" key="16">
    <source>
        <dbReference type="Proteomes" id="UP000187283"/>
    </source>
</evidence>
<dbReference type="InterPro" id="IPR010714">
    <property type="entry name" value="Coatomer_asu_C"/>
</dbReference>
<dbReference type="InterPro" id="IPR036322">
    <property type="entry name" value="WD40_repeat_dom_sf"/>
</dbReference>
<protein>
    <recommendedName>
        <fullName evidence="10">Coatomer subunit alpha</fullName>
    </recommendedName>
</protein>
<dbReference type="EMBL" id="LSSN01000142">
    <property type="protein sequence ID" value="OMJ25613.1"/>
    <property type="molecule type" value="Genomic_DNA"/>
</dbReference>
<dbReference type="PIRSF" id="PIRSF003354">
    <property type="entry name" value="Coatomer_alpha_subunit"/>
    <property type="match status" value="1"/>
</dbReference>
<dbReference type="Gene3D" id="2.130.10.10">
    <property type="entry name" value="YVTN repeat-like/Quinoprotein amine dehydrogenase"/>
    <property type="match status" value="1"/>
</dbReference>
<dbReference type="STRING" id="133412.A0A1R1YFE8"/>
<evidence type="ECO:0000256" key="10">
    <source>
        <dbReference type="PIRNR" id="PIRNR003354"/>
    </source>
</evidence>
<dbReference type="InterPro" id="IPR019775">
    <property type="entry name" value="WD40_repeat_CS"/>
</dbReference>
<dbReference type="PROSITE" id="PS50082">
    <property type="entry name" value="WD_REPEATS_2"/>
    <property type="match status" value="6"/>
</dbReference>
<dbReference type="Pfam" id="PF00400">
    <property type="entry name" value="WD40"/>
    <property type="match status" value="6"/>
</dbReference>
<reference evidence="15 16" key="1">
    <citation type="submission" date="2017-01" db="EMBL/GenBank/DDBJ databases">
        <authorList>
            <person name="Mah S.A."/>
            <person name="Swanson W.J."/>
            <person name="Moy G.W."/>
            <person name="Vacquier V.D."/>
        </authorList>
    </citation>
    <scope>NUCLEOTIDE SEQUENCE [LARGE SCALE GENOMIC DNA]</scope>
    <source>
        <strain evidence="15 16">GSMNP</strain>
    </source>
</reference>
<dbReference type="CDD" id="cd00200">
    <property type="entry name" value="WD40"/>
    <property type="match status" value="1"/>
</dbReference>
<dbReference type="PRINTS" id="PR00320">
    <property type="entry name" value="GPROTEINBRPT"/>
</dbReference>
<dbReference type="GO" id="GO:0006890">
    <property type="term" value="P:retrograde vesicle-mediated transport, Golgi to endoplasmic reticulum"/>
    <property type="evidence" value="ECO:0007669"/>
    <property type="project" value="TreeGrafter"/>
</dbReference>
<dbReference type="SMART" id="SM00320">
    <property type="entry name" value="WD40"/>
    <property type="match status" value="7"/>
</dbReference>
<dbReference type="GO" id="GO:0006888">
    <property type="term" value="P:endoplasmic reticulum to Golgi vesicle-mediated transport"/>
    <property type="evidence" value="ECO:0007669"/>
    <property type="project" value="InterPro"/>
</dbReference>
<keyword evidence="8 10" id="KW-0333">Golgi apparatus</keyword>
<accession>A0A1R1YFE8</accession>
<proteinExistence type="predicted"/>
<dbReference type="InterPro" id="IPR006692">
    <property type="entry name" value="Beta-prop_COPA/B_2nd"/>
</dbReference>
<evidence type="ECO:0000259" key="13">
    <source>
        <dbReference type="Pfam" id="PF06957"/>
    </source>
</evidence>
<dbReference type="GO" id="GO:0000139">
    <property type="term" value="C:Golgi membrane"/>
    <property type="evidence" value="ECO:0007669"/>
    <property type="project" value="UniProtKB-SubCell"/>
</dbReference>
<dbReference type="PROSITE" id="PS50294">
    <property type="entry name" value="WD_REPEATS_REGION"/>
    <property type="match status" value="5"/>
</dbReference>
<dbReference type="AlphaFoldDB" id="A0A1R1YFE8"/>
<feature type="repeat" description="WD" evidence="11">
    <location>
        <begin position="91"/>
        <end position="132"/>
    </location>
</feature>
<evidence type="ECO:0000259" key="12">
    <source>
        <dbReference type="Pfam" id="PF04053"/>
    </source>
</evidence>
<dbReference type="SUPFAM" id="SSF50978">
    <property type="entry name" value="WD40 repeat-like"/>
    <property type="match status" value="1"/>
</dbReference>
<comment type="caution">
    <text evidence="15">The sequence shown here is derived from an EMBL/GenBank/DDBJ whole genome shotgun (WGS) entry which is preliminary data.</text>
</comment>
<evidence type="ECO:0000256" key="11">
    <source>
        <dbReference type="PROSITE-ProRule" id="PRU00221"/>
    </source>
</evidence>
<sequence length="1257" mass="139515">MQMLTKFESKSSRVKSAAFHPKRPWVLSSLHNGSIQLWDYRMGSLIEKFDDHEGPVRGVAFHPSQDLFVSGGDDYKIRVWSYKSKKCLFVLEGHMDYIRTVSFHAEQPWILSASDDQTVRIWNWQSRQCIAVLSGHNHYVMSAQFHPEHDLIVSASLDQTVRVWDFSGLKKKNSAGAPPIQQNSMNFNSLSQDDLNQSDVYARFVLEGHTRGVNWVSFHPTKPLIISCGDDRQIKLWRMSETKAWEVEAFRGHYNNVSAAVFQSNRDFIVSCSEDKSVRVWDTNKQSLVQSFKRENDRFWCITLHPNINLFAAGHDSGLIVFKLERERTPFSVHNNSLLYIKDSNIRLLDLASNADSAIVTMQSKQNNIPQAFRSLSFNHAEKAVLLSSSNDGGSYELYALPREIVGQAPQPSFGVLGSGSCAVWVGRSRFAVFDQNNNQILIKDIQNTTTKTITPPIPITYIFQGPGNQLILANSSSCALFDTQTRALGKEIQIPNVKYISWSPDFSAVALISKHTISIVNKAFDQLSTVHESIRIKSSIWDSNDVLLYTTLSHLKFLLKHGDSGTIKTIDSPIYLTGIRGKTVHCLDRNATPQKFVIDPTEYIFKLALLRKNYSDVVNIIKSSSLVGQSIIAYLKQKGYPEVALHFVKDNSARFELAIECGNMEIALESAKAIDSPIYWDKLAEEALKLGYINIVELSYQRSKSFDKLLNLYILTGQFEKSLKIPVSGNKNSNNSFRYMSSLMLGNIEQQIQLLLECGQSSLAYLSAVSHGLNGHAEAILSKSGIDPSTITGIPSSSFYLAPPIPVNPSSDHVDWPHLTLSKGIFDTNFAKSVLNSADSGSSNKASLVMDFDSADIDNAWDEYGQDDLNPNPEMSNEFEDDIQLDGQDDAGWGIDADLELGSEIAAKATAAAAADYVPPQPNDSPLTIHANGSSLSVHHIQAGNFSAAMNLLNSQLNAASFESLKDIFLEIYSSSRSLLPACPSAPELSIPLIVSTTSSDSFSRVRQLTCPAKLVTLNSLINSLQVAYKTTTAGKFSDAVTLFRNILLRLPFLVLQLKSEIEEANQMVSICREYILGLLIEKSRREISAGSNTSTPNLSGDSSSSPALARQLELACYFTHCKLQPVHEQLSLRSAMSLAYKLKSYKTSGIFAQRLIDLAPPAKVAQQANQILTICNQQSRDSVQVNYNHLNPFVVCAKTFTPIYLGTEYLECKFCGACYSTSNDKIICEVCTVSKVVSTNSKSNFSDFKSSIVFN</sequence>
<feature type="domain" description="Coatomer alpha subunit C-terminal" evidence="13">
    <location>
        <begin position="824"/>
        <end position="1238"/>
    </location>
</feature>
<dbReference type="GO" id="GO:0006886">
    <property type="term" value="P:intracellular protein transport"/>
    <property type="evidence" value="ECO:0007669"/>
    <property type="project" value="UniProtKB-UniRule"/>
</dbReference>
<dbReference type="InterPro" id="IPR015943">
    <property type="entry name" value="WD40/YVTN_repeat-like_dom_sf"/>
</dbReference>
<dbReference type="FunFam" id="1.25.40.470:FF:000002">
    <property type="entry name" value="Coatomer subunit alpha"/>
    <property type="match status" value="1"/>
</dbReference>
<dbReference type="Pfam" id="PF04053">
    <property type="entry name" value="B-prop_COPA_B_2nd"/>
    <property type="match status" value="1"/>
</dbReference>
<dbReference type="Proteomes" id="UP000187283">
    <property type="component" value="Unassembled WGS sequence"/>
</dbReference>
<comment type="subunit">
    <text evidence="10">Oligomeric complex that consists of at least the alpha, beta, beta', gamma, delta, epsilon and zeta subunits.</text>
</comment>
<dbReference type="Pfam" id="PF06957">
    <property type="entry name" value="COPI_C"/>
    <property type="match status" value="1"/>
</dbReference>
<evidence type="ECO:0000313" key="15">
    <source>
        <dbReference type="EMBL" id="OMJ25613.1"/>
    </source>
</evidence>
<comment type="subcellular location">
    <subcellularLocation>
        <location evidence="10">Cytoplasm</location>
    </subcellularLocation>
    <subcellularLocation>
        <location evidence="1 10">Golgi apparatus membrane</location>
        <topology evidence="1 10">Peripheral membrane protein</topology>
        <orientation evidence="1">Cytoplasmic side</orientation>
    </subcellularLocation>
</comment>
<keyword evidence="5" id="KW-0677">Repeat</keyword>
<dbReference type="GO" id="GO:0030126">
    <property type="term" value="C:COPI vesicle coat"/>
    <property type="evidence" value="ECO:0007669"/>
    <property type="project" value="UniProtKB-UniRule"/>
</dbReference>
<gene>
    <name evidence="15" type="ORF">AYI70_g781</name>
</gene>
<feature type="repeat" description="WD" evidence="11">
    <location>
        <begin position="206"/>
        <end position="247"/>
    </location>
</feature>
<organism evidence="15 16">
    <name type="scientific">Smittium culicis</name>
    <dbReference type="NCBI Taxonomy" id="133412"/>
    <lineage>
        <taxon>Eukaryota</taxon>
        <taxon>Fungi</taxon>
        <taxon>Fungi incertae sedis</taxon>
        <taxon>Zoopagomycota</taxon>
        <taxon>Kickxellomycotina</taxon>
        <taxon>Harpellomycetes</taxon>
        <taxon>Harpellales</taxon>
        <taxon>Legeriomycetaceae</taxon>
        <taxon>Smittium</taxon>
    </lineage>
</organism>
<dbReference type="InterPro" id="IPR050844">
    <property type="entry name" value="Coatomer_complex_subunit"/>
</dbReference>
<keyword evidence="2 10" id="KW-0813">Transport</keyword>
<dbReference type="PANTHER" id="PTHR19876">
    <property type="entry name" value="COATOMER"/>
    <property type="match status" value="1"/>
</dbReference>
<feature type="domain" description="COPA/B second beta-propeller" evidence="12">
    <location>
        <begin position="344"/>
        <end position="589"/>
    </location>
</feature>
<feature type="repeat" description="WD" evidence="11">
    <location>
        <begin position="49"/>
        <end position="90"/>
    </location>
</feature>
<keyword evidence="6 10" id="KW-0931">ER-Golgi transport</keyword>
<evidence type="ECO:0000256" key="2">
    <source>
        <dbReference type="ARBA" id="ARBA00022448"/>
    </source>
</evidence>
<feature type="repeat" description="WD" evidence="11">
    <location>
        <begin position="133"/>
        <end position="174"/>
    </location>
</feature>
<name>A0A1R1YFE8_9FUNG</name>
<keyword evidence="16" id="KW-1185">Reference proteome</keyword>
<keyword evidence="4 11" id="KW-0853">WD repeat</keyword>
<dbReference type="SUPFAM" id="SSF82171">
    <property type="entry name" value="DPP6 N-terminal domain-like"/>
    <property type="match status" value="1"/>
</dbReference>
<comment type="function">
    <text evidence="10">The coatomer is a cytosolic protein complex that binds to dilysine motifs and reversibly associates with Golgi non-clathrin-coated vesicles, which further mediate biosynthetic protein transport from the ER, via the Golgi up to the trans Golgi network.</text>
</comment>
<dbReference type="InterPro" id="IPR047312">
    <property type="entry name" value="Coatomer_alpha_WD-assoc_reg"/>
</dbReference>
<evidence type="ECO:0000256" key="9">
    <source>
        <dbReference type="ARBA" id="ARBA00023136"/>
    </source>
</evidence>
<evidence type="ECO:0000259" key="14">
    <source>
        <dbReference type="Pfam" id="PF23953"/>
    </source>
</evidence>
<keyword evidence="7 10" id="KW-0653">Protein transport</keyword>
<evidence type="ECO:0000256" key="5">
    <source>
        <dbReference type="ARBA" id="ARBA00022737"/>
    </source>
</evidence>
<dbReference type="Gene3D" id="1.25.40.470">
    <property type="match status" value="1"/>
</dbReference>